<accession>A0ABV0UA63</accession>
<keyword evidence="3" id="KW-1185">Reference proteome</keyword>
<sequence>MWVRSAVNIMTERSGQPDPVENLQRTLAEHSQQIRSHESTLREVFDQQRQTSQQVEQLASLLQQACNQTTSAPEPSTLVGGAVTYPPPQQHQHFREVASPNPKRYSG</sequence>
<evidence type="ECO:0000256" key="1">
    <source>
        <dbReference type="SAM" id="MobiDB-lite"/>
    </source>
</evidence>
<proteinExistence type="predicted"/>
<evidence type="ECO:0000313" key="2">
    <source>
        <dbReference type="EMBL" id="MEQ2242074.1"/>
    </source>
</evidence>
<reference evidence="2 3" key="1">
    <citation type="submission" date="2021-06" db="EMBL/GenBank/DDBJ databases">
        <authorList>
            <person name="Palmer J.M."/>
        </authorList>
    </citation>
    <scope>NUCLEOTIDE SEQUENCE [LARGE SCALE GENOMIC DNA]</scope>
    <source>
        <strain evidence="3">if_2019</strain>
        <tissue evidence="2">Muscle</tissue>
    </source>
</reference>
<comment type="caution">
    <text evidence="2">The sequence shown here is derived from an EMBL/GenBank/DDBJ whole genome shotgun (WGS) entry which is preliminary data.</text>
</comment>
<feature type="region of interest" description="Disordered" evidence="1">
    <location>
        <begin position="87"/>
        <end position="107"/>
    </location>
</feature>
<name>A0ABV0UA63_9TELE</name>
<organism evidence="2 3">
    <name type="scientific">Ilyodon furcidens</name>
    <name type="common">goldbreast splitfin</name>
    <dbReference type="NCBI Taxonomy" id="33524"/>
    <lineage>
        <taxon>Eukaryota</taxon>
        <taxon>Metazoa</taxon>
        <taxon>Chordata</taxon>
        <taxon>Craniata</taxon>
        <taxon>Vertebrata</taxon>
        <taxon>Euteleostomi</taxon>
        <taxon>Actinopterygii</taxon>
        <taxon>Neopterygii</taxon>
        <taxon>Teleostei</taxon>
        <taxon>Neoteleostei</taxon>
        <taxon>Acanthomorphata</taxon>
        <taxon>Ovalentaria</taxon>
        <taxon>Atherinomorphae</taxon>
        <taxon>Cyprinodontiformes</taxon>
        <taxon>Goodeidae</taxon>
        <taxon>Ilyodon</taxon>
    </lineage>
</organism>
<dbReference type="Proteomes" id="UP001482620">
    <property type="component" value="Unassembled WGS sequence"/>
</dbReference>
<protein>
    <submittedName>
        <fullName evidence="2">Uncharacterized protein</fullName>
    </submittedName>
</protein>
<dbReference type="EMBL" id="JAHRIQ010063050">
    <property type="protein sequence ID" value="MEQ2242074.1"/>
    <property type="molecule type" value="Genomic_DNA"/>
</dbReference>
<gene>
    <name evidence="2" type="ORF">ILYODFUR_032083</name>
</gene>
<evidence type="ECO:0000313" key="3">
    <source>
        <dbReference type="Proteomes" id="UP001482620"/>
    </source>
</evidence>